<dbReference type="EMBL" id="BOMF01000105">
    <property type="protein sequence ID" value="GID48428.1"/>
    <property type="molecule type" value="Genomic_DNA"/>
</dbReference>
<evidence type="ECO:0000313" key="4">
    <source>
        <dbReference type="EMBL" id="GID48428.1"/>
    </source>
</evidence>
<accession>A0ABQ3WQD9</accession>
<comment type="similarity">
    <text evidence="1">Belongs to the AB hydrolase superfamily.</text>
</comment>
<evidence type="ECO:0000259" key="3">
    <source>
        <dbReference type="Pfam" id="PF12146"/>
    </source>
</evidence>
<dbReference type="InterPro" id="IPR029058">
    <property type="entry name" value="AB_hydrolase_fold"/>
</dbReference>
<feature type="domain" description="Serine aminopeptidase S33" evidence="3">
    <location>
        <begin position="33"/>
        <end position="269"/>
    </location>
</feature>
<proteinExistence type="inferred from homology"/>
<dbReference type="RefSeq" id="WP_204298617.1">
    <property type="nucleotide sequence ID" value="NZ_BAAAGQ010000016.1"/>
</dbReference>
<reference evidence="4" key="1">
    <citation type="submission" date="2021-01" db="EMBL/GenBank/DDBJ databases">
        <title>Whole genome shotgun sequence of Actinoplanes capillaceus NBRC 16408.</title>
        <authorList>
            <person name="Komaki H."/>
            <person name="Tamura T."/>
        </authorList>
    </citation>
    <scope>NUCLEOTIDE SEQUENCE [LARGE SCALE GENOMIC DNA]</scope>
    <source>
        <strain evidence="4">NBRC 16408</strain>
    </source>
</reference>
<dbReference type="InterPro" id="IPR022742">
    <property type="entry name" value="Hydrolase_4"/>
</dbReference>
<dbReference type="Gene3D" id="3.40.50.1820">
    <property type="entry name" value="alpha/beta hydrolase"/>
    <property type="match status" value="1"/>
</dbReference>
<dbReference type="Pfam" id="PF12146">
    <property type="entry name" value="Hydrolase_4"/>
    <property type="match status" value="1"/>
</dbReference>
<organism evidence="4">
    <name type="scientific">Actinoplanes campanulatus</name>
    <dbReference type="NCBI Taxonomy" id="113559"/>
    <lineage>
        <taxon>Bacteria</taxon>
        <taxon>Bacillati</taxon>
        <taxon>Actinomycetota</taxon>
        <taxon>Actinomycetes</taxon>
        <taxon>Micromonosporales</taxon>
        <taxon>Micromonosporaceae</taxon>
        <taxon>Actinoplanes</taxon>
    </lineage>
</organism>
<sequence length="307" mass="32849">MGKFTRVEVSFASDRGLRSGYLYRPDAPDPAPCAVMCPGFGSTMDRQFFWAERYTDAGLAALVFDYGSFGRSEGEPRQVVDLDRQRTDIRAAVACARAAEGVDADRIVLWGNSLGGAHAVTVAAGDPRIAAVVAQIPFNGFPRRAEGRSTAHALRLMAAVVGDALCGKLGLPPHYIPLVGRPGEVAITNAAEAEEHISTPSGGGSLWRNQVASRGILQMMRYRPAEAAARLTMPLLVCLATGDTETPVELSRQLADRAPRGTLRLYPGSHFSFYTDATLRQAVAADQIAFLQEAFASIDGRPNRGTG</sequence>
<comment type="caution">
    <text evidence="4">The sequence shown here is derived from an EMBL/GenBank/DDBJ whole genome shotgun (WGS) entry which is preliminary data.</text>
</comment>
<dbReference type="SUPFAM" id="SSF53474">
    <property type="entry name" value="alpha/beta-Hydrolases"/>
    <property type="match status" value="1"/>
</dbReference>
<evidence type="ECO:0000256" key="2">
    <source>
        <dbReference type="ARBA" id="ARBA00022801"/>
    </source>
</evidence>
<gene>
    <name evidence="4" type="ORF">Aca07nite_57030</name>
</gene>
<protein>
    <submittedName>
        <fullName evidence="4">Alpha/beta hydrolase</fullName>
    </submittedName>
</protein>
<dbReference type="InterPro" id="IPR050261">
    <property type="entry name" value="FrsA_esterase"/>
</dbReference>
<evidence type="ECO:0000256" key="1">
    <source>
        <dbReference type="ARBA" id="ARBA00008645"/>
    </source>
</evidence>
<dbReference type="PANTHER" id="PTHR22946:SF9">
    <property type="entry name" value="POLYKETIDE TRANSFERASE AF380"/>
    <property type="match status" value="1"/>
</dbReference>
<keyword evidence="2 4" id="KW-0378">Hydrolase</keyword>
<dbReference type="GO" id="GO:0016787">
    <property type="term" value="F:hydrolase activity"/>
    <property type="evidence" value="ECO:0007669"/>
    <property type="project" value="UniProtKB-KW"/>
</dbReference>
<dbReference type="PANTHER" id="PTHR22946">
    <property type="entry name" value="DIENELACTONE HYDROLASE DOMAIN-CONTAINING PROTEIN-RELATED"/>
    <property type="match status" value="1"/>
</dbReference>
<name>A0ABQ3WQD9_9ACTN</name>